<feature type="transmembrane region" description="Helical" evidence="16">
    <location>
        <begin position="146"/>
        <end position="164"/>
    </location>
</feature>
<keyword evidence="21" id="KW-1185">Reference proteome</keyword>
<feature type="transmembrane region" description="Helical" evidence="16">
    <location>
        <begin position="104"/>
        <end position="125"/>
    </location>
</feature>
<evidence type="ECO:0000256" key="6">
    <source>
        <dbReference type="ARBA" id="ARBA00022723"/>
    </source>
</evidence>
<comment type="catalytic activity">
    <reaction evidence="13 15">
        <text>4 Fe(II)-[cytochrome c] + O2 + 8 H(+)(in) = 4 Fe(III)-[cytochrome c] + 2 H2O + 4 H(+)(out)</text>
        <dbReference type="Rhea" id="RHEA:11436"/>
        <dbReference type="Rhea" id="RHEA-COMP:10350"/>
        <dbReference type="Rhea" id="RHEA-COMP:14399"/>
        <dbReference type="ChEBI" id="CHEBI:15377"/>
        <dbReference type="ChEBI" id="CHEBI:15378"/>
        <dbReference type="ChEBI" id="CHEBI:15379"/>
        <dbReference type="ChEBI" id="CHEBI:29033"/>
        <dbReference type="ChEBI" id="CHEBI:29034"/>
        <dbReference type="EC" id="7.1.1.9"/>
    </reaction>
</comment>
<dbReference type="Proteomes" id="UP000016568">
    <property type="component" value="Unassembled WGS sequence"/>
</dbReference>
<dbReference type="Gene3D" id="2.60.40.420">
    <property type="entry name" value="Cupredoxins - blue copper proteins"/>
    <property type="match status" value="1"/>
</dbReference>
<dbReference type="EMBL" id="BASZ01000001">
    <property type="protein sequence ID" value="GAD47673.1"/>
    <property type="molecule type" value="Genomic_DNA"/>
</dbReference>
<dbReference type="GO" id="GO:0005507">
    <property type="term" value="F:copper ion binding"/>
    <property type="evidence" value="ECO:0007669"/>
    <property type="project" value="InterPro"/>
</dbReference>
<keyword evidence="10 15" id="KW-0186">Copper</keyword>
<dbReference type="EC" id="7.1.1.9" evidence="15"/>
<comment type="subcellular location">
    <subcellularLocation>
        <location evidence="14">Cell membrane</location>
        <topology evidence="14">Multi-pass membrane protein</topology>
    </subcellularLocation>
    <subcellularLocation>
        <location evidence="1">Membrane</location>
        <topology evidence="1">Multi-pass membrane protein</topology>
    </subcellularLocation>
</comment>
<dbReference type="GO" id="GO:0016491">
    <property type="term" value="F:oxidoreductase activity"/>
    <property type="evidence" value="ECO:0007669"/>
    <property type="project" value="InterPro"/>
</dbReference>
<dbReference type="InterPro" id="IPR008972">
    <property type="entry name" value="Cupredoxin"/>
</dbReference>
<organism evidence="20 21">
    <name type="scientific">Caenibius tardaugens NBRC 16725</name>
    <dbReference type="NCBI Taxonomy" id="1219035"/>
    <lineage>
        <taxon>Bacteria</taxon>
        <taxon>Pseudomonadati</taxon>
        <taxon>Pseudomonadota</taxon>
        <taxon>Alphaproteobacteria</taxon>
        <taxon>Sphingomonadales</taxon>
        <taxon>Erythrobacteraceae</taxon>
        <taxon>Caenibius</taxon>
    </lineage>
</organism>
<evidence type="ECO:0000256" key="14">
    <source>
        <dbReference type="RuleBase" id="RU000456"/>
    </source>
</evidence>
<evidence type="ECO:0000256" key="11">
    <source>
        <dbReference type="ARBA" id="ARBA00023136"/>
    </source>
</evidence>
<keyword evidence="3 14" id="KW-0813">Transport</keyword>
<dbReference type="CDD" id="cd13912">
    <property type="entry name" value="CcO_II_C"/>
    <property type="match status" value="1"/>
</dbReference>
<evidence type="ECO:0000256" key="17">
    <source>
        <dbReference type="SAM" id="SignalP"/>
    </source>
</evidence>
<evidence type="ECO:0000313" key="21">
    <source>
        <dbReference type="Proteomes" id="UP000016568"/>
    </source>
</evidence>
<dbReference type="InterPro" id="IPR001505">
    <property type="entry name" value="Copper_CuA"/>
</dbReference>
<dbReference type="PROSITE" id="PS00078">
    <property type="entry name" value="COX2"/>
    <property type="match status" value="1"/>
</dbReference>
<evidence type="ECO:0000256" key="12">
    <source>
        <dbReference type="ARBA" id="ARBA00024688"/>
    </source>
</evidence>
<keyword evidence="6 15" id="KW-0479">Metal-binding</keyword>
<evidence type="ECO:0000259" key="18">
    <source>
        <dbReference type="PROSITE" id="PS50857"/>
    </source>
</evidence>
<feature type="chain" id="PRO_5004638915" description="Cytochrome c oxidase subunit 2" evidence="17">
    <location>
        <begin position="33"/>
        <end position="377"/>
    </location>
</feature>
<dbReference type="Pfam" id="PF02790">
    <property type="entry name" value="COX2_TM"/>
    <property type="match status" value="1"/>
</dbReference>
<dbReference type="PANTHER" id="PTHR22888:SF9">
    <property type="entry name" value="CYTOCHROME C OXIDASE SUBUNIT 2"/>
    <property type="match status" value="1"/>
</dbReference>
<dbReference type="PRINTS" id="PR01166">
    <property type="entry name" value="CYCOXIDASEII"/>
</dbReference>
<keyword evidence="5 14" id="KW-0812">Transmembrane</keyword>
<comment type="function">
    <text evidence="12 15">Subunits I and II form the functional core of the enzyme complex. Electrons originating in cytochrome c are transferred via heme a and Cu(A) to the binuclear center formed by heme a3 and Cu(B).</text>
</comment>
<evidence type="ECO:0000256" key="16">
    <source>
        <dbReference type="SAM" id="Phobius"/>
    </source>
</evidence>
<dbReference type="PROSITE" id="PS50999">
    <property type="entry name" value="COX2_TM"/>
    <property type="match status" value="1"/>
</dbReference>
<evidence type="ECO:0000256" key="1">
    <source>
        <dbReference type="ARBA" id="ARBA00004141"/>
    </source>
</evidence>
<protein>
    <recommendedName>
        <fullName evidence="15">Cytochrome c oxidase subunit 2</fullName>
        <ecNumber evidence="15">7.1.1.9</ecNumber>
    </recommendedName>
</protein>
<comment type="similarity">
    <text evidence="2 14">Belongs to the cytochrome c oxidase subunit 2 family.</text>
</comment>
<dbReference type="InterPro" id="IPR036257">
    <property type="entry name" value="Cyt_c_oxidase_su2_TM_sf"/>
</dbReference>
<gene>
    <name evidence="20" type="primary">ctaC</name>
    <name evidence="20" type="ORF">NT2_01_04450</name>
</gene>
<dbReference type="AlphaFoldDB" id="U2ZYS3"/>
<dbReference type="GO" id="GO:0004129">
    <property type="term" value="F:cytochrome-c oxidase activity"/>
    <property type="evidence" value="ECO:0007669"/>
    <property type="project" value="UniProtKB-EC"/>
</dbReference>
<keyword evidence="11 16" id="KW-0472">Membrane</keyword>
<dbReference type="InterPro" id="IPR002429">
    <property type="entry name" value="CcO_II-like_C"/>
</dbReference>
<keyword evidence="9 16" id="KW-1133">Transmembrane helix</keyword>
<evidence type="ECO:0000256" key="3">
    <source>
        <dbReference type="ARBA" id="ARBA00022448"/>
    </source>
</evidence>
<feature type="domain" description="Cytochrome oxidase subunit II copper A binding" evidence="18">
    <location>
        <begin position="176"/>
        <end position="322"/>
    </location>
</feature>
<evidence type="ECO:0000256" key="8">
    <source>
        <dbReference type="ARBA" id="ARBA00022982"/>
    </source>
</evidence>
<evidence type="ECO:0000256" key="7">
    <source>
        <dbReference type="ARBA" id="ARBA00022967"/>
    </source>
</evidence>
<dbReference type="InterPro" id="IPR034210">
    <property type="entry name" value="CcO_II_C"/>
</dbReference>
<reference evidence="20 21" key="1">
    <citation type="submission" date="2013-09" db="EMBL/GenBank/DDBJ databases">
        <title>Whole genome shotgun sequence of Novosphingobium tardaugens NBRC 16725.</title>
        <authorList>
            <person name="Isaki S."/>
            <person name="Hosoyama A."/>
            <person name="Tsuchikane K."/>
            <person name="Katsumata H."/>
            <person name="Ando Y."/>
            <person name="Yamazaki S."/>
            <person name="Fujita N."/>
        </authorList>
    </citation>
    <scope>NUCLEOTIDE SEQUENCE [LARGE SCALE GENOMIC DNA]</scope>
    <source>
        <strain evidence="20 21">NBRC 16725</strain>
    </source>
</reference>
<evidence type="ECO:0000256" key="2">
    <source>
        <dbReference type="ARBA" id="ARBA00007866"/>
    </source>
</evidence>
<dbReference type="PROSITE" id="PS50857">
    <property type="entry name" value="COX2_CUA"/>
    <property type="match status" value="1"/>
</dbReference>
<evidence type="ECO:0000256" key="5">
    <source>
        <dbReference type="ARBA" id="ARBA00022692"/>
    </source>
</evidence>
<dbReference type="SUPFAM" id="SSF81464">
    <property type="entry name" value="Cytochrome c oxidase subunit II-like, transmembrane region"/>
    <property type="match status" value="1"/>
</dbReference>
<dbReference type="PANTHER" id="PTHR22888">
    <property type="entry name" value="CYTOCHROME C OXIDASE, SUBUNIT II"/>
    <property type="match status" value="1"/>
</dbReference>
<dbReference type="Gene3D" id="1.10.287.90">
    <property type="match status" value="1"/>
</dbReference>
<feature type="signal peptide" evidence="17">
    <location>
        <begin position="1"/>
        <end position="32"/>
    </location>
</feature>
<evidence type="ECO:0000256" key="9">
    <source>
        <dbReference type="ARBA" id="ARBA00022989"/>
    </source>
</evidence>
<evidence type="ECO:0000256" key="4">
    <source>
        <dbReference type="ARBA" id="ARBA00022660"/>
    </source>
</evidence>
<keyword evidence="17" id="KW-0732">Signal</keyword>
<dbReference type="InterPro" id="IPR011759">
    <property type="entry name" value="Cyt_c_oxidase_su2_TM_dom"/>
</dbReference>
<keyword evidence="8 14" id="KW-0249">Electron transport</keyword>
<proteinExistence type="inferred from homology"/>
<keyword evidence="7" id="KW-1278">Translocase</keyword>
<dbReference type="SUPFAM" id="SSF49503">
    <property type="entry name" value="Cupredoxins"/>
    <property type="match status" value="1"/>
</dbReference>
<dbReference type="InterPro" id="IPR045187">
    <property type="entry name" value="CcO_II"/>
</dbReference>
<sequence>MKLGEWARDRAMTLTHGAAALVLAAVPQAVLAQDAAQAAAAPAAAPATAAPAADAAAAAAAPVAEAVARMAPTPGKGMPVDGGIFFQDQYSPIGDYALWMHDAVLMPVITVISLLVLALLLYVIVRFNRRANKSPSKTSHNTLIEVIWTLVPVLILVGIAVPSIDLLAKQYKSPPADALTVKITGNQWFWTYGFPDNGEVEFDSKMLNEPGYPVINAGVREVGSDPSDGPPQLEVDNRLVLPVGEPIRLQVTASDVIHSFAIPSLWFKLDAVPGRLNEKMIFIKEPGVYYGQCSELCGVKHGFMPIAIQAMPRAEFNKWLVSKGGTVEKPKPAAAAAAPAAEAPAPAAPAAGAAAPAAAPAAPAAAPAATEPAAPAA</sequence>
<evidence type="ECO:0000256" key="15">
    <source>
        <dbReference type="RuleBase" id="RU004024"/>
    </source>
</evidence>
<evidence type="ECO:0000259" key="19">
    <source>
        <dbReference type="PROSITE" id="PS50999"/>
    </source>
</evidence>
<dbReference type="NCBIfam" id="TIGR02866">
    <property type="entry name" value="CoxB"/>
    <property type="match status" value="1"/>
</dbReference>
<dbReference type="GO" id="GO:0042773">
    <property type="term" value="P:ATP synthesis coupled electron transport"/>
    <property type="evidence" value="ECO:0007669"/>
    <property type="project" value="TreeGrafter"/>
</dbReference>
<dbReference type="InterPro" id="IPR014222">
    <property type="entry name" value="Cyt_c_oxidase_su2"/>
</dbReference>
<dbReference type="GO" id="GO:0005886">
    <property type="term" value="C:plasma membrane"/>
    <property type="evidence" value="ECO:0007669"/>
    <property type="project" value="UniProtKB-SubCell"/>
</dbReference>
<comment type="caution">
    <text evidence="20">The sequence shown here is derived from an EMBL/GenBank/DDBJ whole genome shotgun (WGS) entry which is preliminary data.</text>
</comment>
<evidence type="ECO:0000256" key="10">
    <source>
        <dbReference type="ARBA" id="ARBA00023008"/>
    </source>
</evidence>
<keyword evidence="4 14" id="KW-0679">Respiratory chain</keyword>
<accession>U2ZYS3</accession>
<dbReference type="Pfam" id="PF00116">
    <property type="entry name" value="COX2"/>
    <property type="match status" value="1"/>
</dbReference>
<dbReference type="eggNOG" id="COG1622">
    <property type="taxonomic scope" value="Bacteria"/>
</dbReference>
<feature type="domain" description="Cytochrome oxidase subunit II transmembrane region profile" evidence="19">
    <location>
        <begin position="78"/>
        <end position="174"/>
    </location>
</feature>
<evidence type="ECO:0000313" key="20">
    <source>
        <dbReference type="EMBL" id="GAD47673.1"/>
    </source>
</evidence>
<evidence type="ECO:0000256" key="13">
    <source>
        <dbReference type="ARBA" id="ARBA00047816"/>
    </source>
</evidence>
<comment type="cofactor">
    <cofactor evidence="15">
        <name>Cu cation</name>
        <dbReference type="ChEBI" id="CHEBI:23378"/>
    </cofactor>
    <text evidence="15">Binds a copper A center.</text>
</comment>
<name>U2ZYS3_9SPHN</name>